<dbReference type="PATRIC" id="fig|1265738.3.peg.734"/>
<dbReference type="InterPro" id="IPR036938">
    <property type="entry name" value="PAP2/HPO_sf"/>
</dbReference>
<dbReference type="CDD" id="cd01610">
    <property type="entry name" value="PAP2_like"/>
    <property type="match status" value="1"/>
</dbReference>
<gene>
    <name evidence="1" type="ORF">RMSM_00734</name>
</gene>
<reference evidence="1 2" key="1">
    <citation type="journal article" date="2013" name="Mar. Genomics">
        <title>Expression of sulfatases in Rhodopirellula baltica and the diversity of sulfatases in the genus Rhodopirellula.</title>
        <authorList>
            <person name="Wegner C.E."/>
            <person name="Richter-Heitmann T."/>
            <person name="Klindworth A."/>
            <person name="Klockow C."/>
            <person name="Richter M."/>
            <person name="Achstetter T."/>
            <person name="Glockner F.O."/>
            <person name="Harder J."/>
        </authorList>
    </citation>
    <scope>NUCLEOTIDE SEQUENCE [LARGE SCALE GENOMIC DNA]</scope>
    <source>
        <strain evidence="1 2">SM1</strain>
    </source>
</reference>
<evidence type="ECO:0000313" key="1">
    <source>
        <dbReference type="EMBL" id="EMI22334.1"/>
    </source>
</evidence>
<organism evidence="1 2">
    <name type="scientific">Rhodopirellula maiorica SM1</name>
    <dbReference type="NCBI Taxonomy" id="1265738"/>
    <lineage>
        <taxon>Bacteria</taxon>
        <taxon>Pseudomonadati</taxon>
        <taxon>Planctomycetota</taxon>
        <taxon>Planctomycetia</taxon>
        <taxon>Pirellulales</taxon>
        <taxon>Pirellulaceae</taxon>
        <taxon>Novipirellula</taxon>
    </lineage>
</organism>
<accession>M5S843</accession>
<dbReference type="AlphaFoldDB" id="M5S843"/>
<comment type="caution">
    <text evidence="1">The sequence shown here is derived from an EMBL/GenBank/DDBJ whole genome shotgun (WGS) entry which is preliminary data.</text>
</comment>
<name>M5S843_9BACT</name>
<protein>
    <submittedName>
        <fullName evidence="1">Signal peptide protein</fullName>
    </submittedName>
</protein>
<dbReference type="SUPFAM" id="SSF48317">
    <property type="entry name" value="Acid phosphatase/Vanadium-dependent haloperoxidase"/>
    <property type="match status" value="1"/>
</dbReference>
<keyword evidence="2" id="KW-1185">Reference proteome</keyword>
<proteinExistence type="predicted"/>
<evidence type="ECO:0000313" key="2">
    <source>
        <dbReference type="Proteomes" id="UP000011991"/>
    </source>
</evidence>
<dbReference type="EMBL" id="ANOG01000115">
    <property type="protein sequence ID" value="EMI22334.1"/>
    <property type="molecule type" value="Genomic_DNA"/>
</dbReference>
<dbReference type="Proteomes" id="UP000011991">
    <property type="component" value="Unassembled WGS sequence"/>
</dbReference>
<sequence length="352" mass="39048">MLLAPQTRPPPSNHHAGKEKTTVTTLLTHRTHCFATGAYLTALVFVVATQQRSPAEDFVTTAETTPRRLVLTDNIWGEVAVQPPSRDDLPIAEWHVPQTFESEAIATNPLSVDRNTLWQRIQSDHRSYYDLPSLKLLTDGFLIGAAVANTQLDQEIQDHFQTSVRGATSDDWFEGLHASKELGNGRYTLPIFATAWAAGAYFDKSSVLVTTGRWGERSMRSFLVGAPPLILAQRFTGGSRPDEKERGSRWLPFQDNNGVSGHAFMSSLPFINAAKMTNRPILKATYYAGSLLGPLSRVNDDDHYPSQVALGWWMAFVAATAIDQTEMAGGNMQFYPYMAAHSSIGGMFEYRY</sequence>